<gene>
    <name evidence="2" type="ORF">N4S67_02835</name>
</gene>
<feature type="domain" description="Shikimate dehydrogenase substrate binding N-terminal" evidence="1">
    <location>
        <begin position="33"/>
        <end position="101"/>
    </location>
</feature>
<comment type="caution">
    <text evidence="2">The sequence shown here is derived from an EMBL/GenBank/DDBJ whole genome shotgun (WGS) entry which is preliminary data.</text>
</comment>
<proteinExistence type="predicted"/>
<dbReference type="InterPro" id="IPR022893">
    <property type="entry name" value="Shikimate_DH_fam"/>
</dbReference>
<dbReference type="SUPFAM" id="SSF53223">
    <property type="entry name" value="Aminoacid dehydrogenase-like, N-terminal domain"/>
    <property type="match status" value="1"/>
</dbReference>
<dbReference type="NCBIfam" id="NF009202">
    <property type="entry name" value="PRK12550.1"/>
    <property type="match status" value="1"/>
</dbReference>
<protein>
    <submittedName>
        <fullName evidence="2">Shikimate 5-dehydrogenase</fullName>
    </submittedName>
</protein>
<dbReference type="PANTHER" id="PTHR21089">
    <property type="entry name" value="SHIKIMATE DEHYDROGENASE"/>
    <property type="match status" value="1"/>
</dbReference>
<dbReference type="PANTHER" id="PTHR21089:SF9">
    <property type="entry name" value="SHIKIMATE DEHYDROGENASE-LIKE PROTEIN HI_0607"/>
    <property type="match status" value="1"/>
</dbReference>
<dbReference type="Pfam" id="PF08501">
    <property type="entry name" value="Shikimate_dh_N"/>
    <property type="match status" value="1"/>
</dbReference>
<dbReference type="InterPro" id="IPR036291">
    <property type="entry name" value="NAD(P)-bd_dom_sf"/>
</dbReference>
<reference evidence="3" key="1">
    <citation type="submission" date="2023-07" db="EMBL/GenBank/DDBJ databases">
        <authorList>
            <person name="Deng Y."/>
            <person name="Zhang Y.-Q."/>
        </authorList>
    </citation>
    <scope>NUCLEOTIDE SEQUENCE [LARGE SCALE GENOMIC DNA]</scope>
    <source>
        <strain evidence="3">CPCC 205710</strain>
    </source>
</reference>
<keyword evidence="3" id="KW-1185">Reference proteome</keyword>
<dbReference type="Gene3D" id="3.40.50.720">
    <property type="entry name" value="NAD(P)-binding Rossmann-like Domain"/>
    <property type="match status" value="1"/>
</dbReference>
<evidence type="ECO:0000259" key="1">
    <source>
        <dbReference type="Pfam" id="PF08501"/>
    </source>
</evidence>
<dbReference type="Proteomes" id="UP001206639">
    <property type="component" value="Unassembled WGS sequence"/>
</dbReference>
<accession>A0ABT2M7H7</accession>
<dbReference type="Gene3D" id="3.40.50.10860">
    <property type="entry name" value="Leucine Dehydrogenase, chain A, domain 1"/>
    <property type="match status" value="1"/>
</dbReference>
<dbReference type="SUPFAM" id="SSF51735">
    <property type="entry name" value="NAD(P)-binding Rossmann-fold domains"/>
    <property type="match status" value="1"/>
</dbReference>
<dbReference type="EMBL" id="JAODWD010000001">
    <property type="protein sequence ID" value="MCT7657355.1"/>
    <property type="molecule type" value="Genomic_DNA"/>
</dbReference>
<evidence type="ECO:0000313" key="2">
    <source>
        <dbReference type="EMBL" id="MCT7657355.1"/>
    </source>
</evidence>
<name>A0ABT2M7H7_9MYCO</name>
<evidence type="ECO:0000313" key="3">
    <source>
        <dbReference type="Proteomes" id="UP001206639"/>
    </source>
</evidence>
<organism evidence="2 3">
    <name type="scientific">Mycobacterium deserti</name>
    <dbReference type="NCBI Taxonomy" id="2978347"/>
    <lineage>
        <taxon>Bacteria</taxon>
        <taxon>Bacillati</taxon>
        <taxon>Actinomycetota</taxon>
        <taxon>Actinomycetes</taxon>
        <taxon>Mycobacteriales</taxon>
        <taxon>Mycobacteriaceae</taxon>
        <taxon>Mycobacterium</taxon>
    </lineage>
</organism>
<dbReference type="InterPro" id="IPR013708">
    <property type="entry name" value="Shikimate_DH-bd_N"/>
</dbReference>
<sequence length="280" mass="29708">MQRGEVAGRRPALNKDTRLCISLSGRPSNIGTRFHNYLYDQLGLDFIYKAFTTTDIAAAIGGVRALGIRGCSVSMPFKSDVIALVDEVEPSAQVIRSVNTIVNDEGRLTASNTDYLAVQRLIDEHRLDPSQSVLIRGSGGMASAVGAAFRDKGFHDGAIVARNPETGWPLADRLGYEHLTDIGSHAADVIVNVTPIGMAGGPQERDQAFDEATISSARTVFDVVAMPSETPLIVAARAAGVDVITGAEVIALQAAEQFERYTGVRPTAEQVAAASAISRA</sequence>
<dbReference type="RefSeq" id="WP_260991410.1">
    <property type="nucleotide sequence ID" value="NZ_JAODWD010000001.1"/>
</dbReference>
<dbReference type="InterPro" id="IPR046346">
    <property type="entry name" value="Aminoacid_DH-like_N_sf"/>
</dbReference>
<dbReference type="CDD" id="cd01065">
    <property type="entry name" value="NAD_bind_Shikimate_DH"/>
    <property type="match status" value="1"/>
</dbReference>